<dbReference type="PANTHER" id="PTHR21581">
    <property type="entry name" value="D-ALANYL-D-ALANINE CARBOXYPEPTIDASE"/>
    <property type="match status" value="1"/>
</dbReference>
<feature type="binding site" evidence="8">
    <location>
        <position position="267"/>
    </location>
    <ligand>
        <name>substrate</name>
    </ligand>
</feature>
<keyword evidence="5" id="KW-0573">Peptidoglycan synthesis</keyword>
<evidence type="ECO:0000313" key="13">
    <source>
        <dbReference type="Proteomes" id="UP000700248"/>
    </source>
</evidence>
<dbReference type="RefSeq" id="WP_077733119.1">
    <property type="nucleotide sequence ID" value="NZ_DYTQ01000029.1"/>
</dbReference>
<evidence type="ECO:0000256" key="10">
    <source>
        <dbReference type="SAM" id="SignalP"/>
    </source>
</evidence>
<feature type="chain" id="PRO_5038679802" evidence="10">
    <location>
        <begin position="30"/>
        <end position="322"/>
    </location>
</feature>
<evidence type="ECO:0000256" key="6">
    <source>
        <dbReference type="ARBA" id="ARBA00023316"/>
    </source>
</evidence>
<dbReference type="Proteomes" id="UP000700248">
    <property type="component" value="Unassembled WGS sequence"/>
</dbReference>
<feature type="active site" evidence="7">
    <location>
        <position position="161"/>
    </location>
</feature>
<evidence type="ECO:0000256" key="5">
    <source>
        <dbReference type="ARBA" id="ARBA00022984"/>
    </source>
</evidence>
<keyword evidence="4" id="KW-0133">Cell shape</keyword>
<feature type="active site" description="Proton acceptor" evidence="7">
    <location>
        <position position="107"/>
    </location>
</feature>
<reference evidence="12" key="1">
    <citation type="journal article" date="2021" name="PeerJ">
        <title>Extensive microbial diversity within the chicken gut microbiome revealed by metagenomics and culture.</title>
        <authorList>
            <person name="Gilroy R."/>
            <person name="Ravi A."/>
            <person name="Getino M."/>
            <person name="Pursley I."/>
            <person name="Horton D.L."/>
            <person name="Alikhan N.F."/>
            <person name="Baker D."/>
            <person name="Gharbi K."/>
            <person name="Hall N."/>
            <person name="Watson M."/>
            <person name="Adriaenssens E.M."/>
            <person name="Foster-Nyarko E."/>
            <person name="Jarju S."/>
            <person name="Secka A."/>
            <person name="Antonio M."/>
            <person name="Oren A."/>
            <person name="Chaudhuri R.R."/>
            <person name="La Ragione R."/>
            <person name="Hildebrand F."/>
            <person name="Pallen M.J."/>
        </authorList>
    </citation>
    <scope>NUCLEOTIDE SEQUENCE</scope>
    <source>
        <strain evidence="12">CHK175-13533</strain>
    </source>
</reference>
<evidence type="ECO:0000256" key="1">
    <source>
        <dbReference type="ARBA" id="ARBA00007164"/>
    </source>
</evidence>
<gene>
    <name evidence="12" type="primary">pbpG</name>
    <name evidence="12" type="ORF">K8U84_01990</name>
</gene>
<evidence type="ECO:0000256" key="2">
    <source>
        <dbReference type="ARBA" id="ARBA00022729"/>
    </source>
</evidence>
<dbReference type="PRINTS" id="PR00725">
    <property type="entry name" value="DADACBPTASE1"/>
</dbReference>
<comment type="similarity">
    <text evidence="1 9">Belongs to the peptidase S11 family.</text>
</comment>
<dbReference type="EMBL" id="DYTQ01000029">
    <property type="protein sequence ID" value="HJH23307.1"/>
    <property type="molecule type" value="Genomic_DNA"/>
</dbReference>
<evidence type="ECO:0000256" key="4">
    <source>
        <dbReference type="ARBA" id="ARBA00022960"/>
    </source>
</evidence>
<dbReference type="PANTHER" id="PTHR21581:SF26">
    <property type="entry name" value="D-ALANYL-D-ALANINE ENDOPEPTIDASE"/>
    <property type="match status" value="1"/>
</dbReference>
<dbReference type="Pfam" id="PF00768">
    <property type="entry name" value="Peptidase_S11"/>
    <property type="match status" value="1"/>
</dbReference>
<reference evidence="12" key="2">
    <citation type="submission" date="2021-09" db="EMBL/GenBank/DDBJ databases">
        <authorList>
            <person name="Gilroy R."/>
        </authorList>
    </citation>
    <scope>NUCLEOTIDE SEQUENCE</scope>
    <source>
        <strain evidence="12">CHK175-13533</strain>
    </source>
</reference>
<dbReference type="OrthoDB" id="5688590at2"/>
<evidence type="ECO:0000256" key="8">
    <source>
        <dbReference type="PIRSR" id="PIRSR618044-2"/>
    </source>
</evidence>
<dbReference type="GO" id="GO:0008360">
    <property type="term" value="P:regulation of cell shape"/>
    <property type="evidence" value="ECO:0007669"/>
    <property type="project" value="UniProtKB-KW"/>
</dbReference>
<evidence type="ECO:0000256" key="3">
    <source>
        <dbReference type="ARBA" id="ARBA00022801"/>
    </source>
</evidence>
<dbReference type="GO" id="GO:0009002">
    <property type="term" value="F:serine-type D-Ala-D-Ala carboxypeptidase activity"/>
    <property type="evidence" value="ECO:0007669"/>
    <property type="project" value="InterPro"/>
</dbReference>
<proteinExistence type="inferred from homology"/>
<dbReference type="GO" id="GO:0006508">
    <property type="term" value="P:proteolysis"/>
    <property type="evidence" value="ECO:0007669"/>
    <property type="project" value="InterPro"/>
</dbReference>
<comment type="caution">
    <text evidence="12">The sequence shown here is derived from an EMBL/GenBank/DDBJ whole genome shotgun (WGS) entry which is preliminary data.</text>
</comment>
<organism evidence="12 13">
    <name type="scientific">Paenalcaligenes hominis</name>
    <dbReference type="NCBI Taxonomy" id="643674"/>
    <lineage>
        <taxon>Bacteria</taxon>
        <taxon>Pseudomonadati</taxon>
        <taxon>Pseudomonadota</taxon>
        <taxon>Betaproteobacteria</taxon>
        <taxon>Burkholderiales</taxon>
        <taxon>Alcaligenaceae</taxon>
        <taxon>Paenalcaligenes</taxon>
    </lineage>
</organism>
<feature type="signal peptide" evidence="10">
    <location>
        <begin position="1"/>
        <end position="29"/>
    </location>
</feature>
<protein>
    <submittedName>
        <fullName evidence="12">D-alanyl-D-alanine endopeptidase</fullName>
        <ecNumber evidence="12">3.4.21.-</ecNumber>
    </submittedName>
</protein>
<dbReference type="GO" id="GO:0009252">
    <property type="term" value="P:peptidoglycan biosynthetic process"/>
    <property type="evidence" value="ECO:0007669"/>
    <property type="project" value="UniProtKB-KW"/>
</dbReference>
<feature type="active site" description="Acyl-ester intermediate" evidence="7">
    <location>
        <position position="104"/>
    </location>
</feature>
<dbReference type="EC" id="3.4.21.-" evidence="12"/>
<feature type="domain" description="Peptidase S11 D-alanyl-D-alanine carboxypeptidase A N-terminal" evidence="11">
    <location>
        <begin position="75"/>
        <end position="297"/>
    </location>
</feature>
<keyword evidence="6" id="KW-0961">Cell wall biogenesis/degradation</keyword>
<dbReference type="AlphaFoldDB" id="A0A9D2VEM8"/>
<name>A0A9D2VEM8_9BURK</name>
<dbReference type="InterPro" id="IPR018044">
    <property type="entry name" value="Peptidase_S11"/>
</dbReference>
<accession>A0A9D2VEM8</accession>
<evidence type="ECO:0000313" key="12">
    <source>
        <dbReference type="EMBL" id="HJH23307.1"/>
    </source>
</evidence>
<dbReference type="Gene3D" id="3.40.710.10">
    <property type="entry name" value="DD-peptidase/beta-lactamase superfamily"/>
    <property type="match status" value="1"/>
</dbReference>
<dbReference type="InterPro" id="IPR001967">
    <property type="entry name" value="Peptidase_S11_N"/>
</dbReference>
<keyword evidence="3 12" id="KW-0378">Hydrolase</keyword>
<evidence type="ECO:0000256" key="7">
    <source>
        <dbReference type="PIRSR" id="PIRSR618044-1"/>
    </source>
</evidence>
<evidence type="ECO:0000256" key="9">
    <source>
        <dbReference type="RuleBase" id="RU004016"/>
    </source>
</evidence>
<evidence type="ECO:0000259" key="11">
    <source>
        <dbReference type="Pfam" id="PF00768"/>
    </source>
</evidence>
<keyword evidence="2 10" id="KW-0732">Signal</keyword>
<dbReference type="NCBIfam" id="NF008668">
    <property type="entry name" value="PRK11669.1"/>
    <property type="match status" value="1"/>
</dbReference>
<sequence length="322" mass="35417">MLLYHSSARFLRRNTARFLALFSVLTPLAAQTLDPIPVKYHTPYSQYSANLQPVALAPAQTTLPPALLPNQSTPLQSEIAYVQDIKTGKSIYQKNSSQVRPIASITKLMTALVVLEAKQDLNETLEITSADVDHLKNTTSRLSVGSKLTRSELLHLALMSSENRAANALGRHYPGGLSAFVRAMNDKARSLGMRQSLFVEPTGLSSSNVSSPHDLVLLLQATAQQPLIHRYSTSEKLTVTPKPGRQLVFGNTNRLVQNDKWDIQVSKTGFINEAGQCLVLLTKMEGREVAIVLMNSQGRYSRIGDAIRLRNLVEGSNKLAML</sequence>
<dbReference type="GO" id="GO:0071555">
    <property type="term" value="P:cell wall organization"/>
    <property type="evidence" value="ECO:0007669"/>
    <property type="project" value="UniProtKB-KW"/>
</dbReference>
<dbReference type="InterPro" id="IPR012338">
    <property type="entry name" value="Beta-lactam/transpept-like"/>
</dbReference>
<dbReference type="SUPFAM" id="SSF56601">
    <property type="entry name" value="beta-lactamase/transpeptidase-like"/>
    <property type="match status" value="1"/>
</dbReference>